<protein>
    <recommendedName>
        <fullName evidence="1">Amidohydrolase 3 domain-containing protein</fullName>
    </recommendedName>
</protein>
<comment type="caution">
    <text evidence="2">The sequence shown here is derived from an EMBL/GenBank/DDBJ whole genome shotgun (WGS) entry which is preliminary data.</text>
</comment>
<dbReference type="InterPro" id="IPR050378">
    <property type="entry name" value="Metallo-dep_Hydrolases_sf"/>
</dbReference>
<sequence length="203" mass="21446">MDTVIRGARIADGTGAPLVRADVGISEGRIAAIGDSLAGRRVIDADGLVLAPGFIDMHSHSDLQILAQPDHLAKVSQGVTTEVLGQDGLSYAPVDDETLAALRQQLAGWNDDPAGFAWSWRSVGEYLDRLDEGIAVNAAYLVPQGTVRMLVVGHDDRPATESEMDRMRELVATGLREGAAGLSSGLTYTPGMYASTDELVALC</sequence>
<dbReference type="Pfam" id="PF07969">
    <property type="entry name" value="Amidohydro_3"/>
    <property type="match status" value="1"/>
</dbReference>
<dbReference type="InterPro" id="IPR011059">
    <property type="entry name" value="Metal-dep_hydrolase_composite"/>
</dbReference>
<name>A0ABP9R118_9PSEU</name>
<dbReference type="PANTHER" id="PTHR11647">
    <property type="entry name" value="HYDRANTOINASE/DIHYDROPYRIMIDINASE FAMILY MEMBER"/>
    <property type="match status" value="1"/>
</dbReference>
<dbReference type="SUPFAM" id="SSF51556">
    <property type="entry name" value="Metallo-dependent hydrolases"/>
    <property type="match status" value="1"/>
</dbReference>
<dbReference type="InterPro" id="IPR013108">
    <property type="entry name" value="Amidohydro_3"/>
</dbReference>
<feature type="domain" description="Amidohydrolase 3" evidence="1">
    <location>
        <begin position="41"/>
        <end position="192"/>
    </location>
</feature>
<accession>A0ABP9R118</accession>
<dbReference type="EMBL" id="BAABIB010000090">
    <property type="protein sequence ID" value="GAA5170276.1"/>
    <property type="molecule type" value="Genomic_DNA"/>
</dbReference>
<dbReference type="Gene3D" id="3.20.20.140">
    <property type="entry name" value="Metal-dependent hydrolases"/>
    <property type="match status" value="1"/>
</dbReference>
<dbReference type="PANTHER" id="PTHR11647:SF1">
    <property type="entry name" value="COLLAPSIN RESPONSE MEDIATOR PROTEIN"/>
    <property type="match status" value="1"/>
</dbReference>
<dbReference type="InterPro" id="IPR032466">
    <property type="entry name" value="Metal_Hydrolase"/>
</dbReference>
<dbReference type="SUPFAM" id="SSF51338">
    <property type="entry name" value="Composite domain of metallo-dependent hydrolases"/>
    <property type="match status" value="1"/>
</dbReference>
<dbReference type="Proteomes" id="UP001500192">
    <property type="component" value="Unassembled WGS sequence"/>
</dbReference>
<evidence type="ECO:0000259" key="1">
    <source>
        <dbReference type="Pfam" id="PF07969"/>
    </source>
</evidence>
<evidence type="ECO:0000313" key="3">
    <source>
        <dbReference type="Proteomes" id="UP001500192"/>
    </source>
</evidence>
<reference evidence="3" key="1">
    <citation type="journal article" date="2019" name="Int. J. Syst. Evol. Microbiol.">
        <title>The Global Catalogue of Microorganisms (GCM) 10K type strain sequencing project: providing services to taxonomists for standard genome sequencing and annotation.</title>
        <authorList>
            <consortium name="The Broad Institute Genomics Platform"/>
            <consortium name="The Broad Institute Genome Sequencing Center for Infectious Disease"/>
            <person name="Wu L."/>
            <person name="Ma J."/>
        </authorList>
    </citation>
    <scope>NUCLEOTIDE SEQUENCE [LARGE SCALE GENOMIC DNA]</scope>
    <source>
        <strain evidence="3">JCM 18054</strain>
    </source>
</reference>
<organism evidence="2 3">
    <name type="scientific">Amycolatopsis dongchuanensis</name>
    <dbReference type="NCBI Taxonomy" id="1070866"/>
    <lineage>
        <taxon>Bacteria</taxon>
        <taxon>Bacillati</taxon>
        <taxon>Actinomycetota</taxon>
        <taxon>Actinomycetes</taxon>
        <taxon>Pseudonocardiales</taxon>
        <taxon>Pseudonocardiaceae</taxon>
        <taxon>Amycolatopsis</taxon>
    </lineage>
</organism>
<keyword evidence="3" id="KW-1185">Reference proteome</keyword>
<evidence type="ECO:0000313" key="2">
    <source>
        <dbReference type="EMBL" id="GAA5170276.1"/>
    </source>
</evidence>
<gene>
    <name evidence="2" type="ORF">GCM10023214_48610</name>
</gene>
<proteinExistence type="predicted"/>